<organism evidence="2 3">
    <name type="scientific">Cordyceps fumosorosea (strain ARSEF 2679)</name>
    <name type="common">Isaria fumosorosea</name>
    <dbReference type="NCBI Taxonomy" id="1081104"/>
    <lineage>
        <taxon>Eukaryota</taxon>
        <taxon>Fungi</taxon>
        <taxon>Dikarya</taxon>
        <taxon>Ascomycota</taxon>
        <taxon>Pezizomycotina</taxon>
        <taxon>Sordariomycetes</taxon>
        <taxon>Hypocreomycetidae</taxon>
        <taxon>Hypocreales</taxon>
        <taxon>Cordycipitaceae</taxon>
        <taxon>Cordyceps</taxon>
    </lineage>
</organism>
<evidence type="ECO:0000256" key="1">
    <source>
        <dbReference type="SAM" id="MobiDB-lite"/>
    </source>
</evidence>
<dbReference type="GeneID" id="30018493"/>
<comment type="caution">
    <text evidence="2">The sequence shown here is derived from an EMBL/GenBank/DDBJ whole genome shotgun (WGS) entry which is preliminary data.</text>
</comment>
<dbReference type="Proteomes" id="UP000076744">
    <property type="component" value="Unassembled WGS sequence"/>
</dbReference>
<evidence type="ECO:0000313" key="3">
    <source>
        <dbReference type="Proteomes" id="UP000076744"/>
    </source>
</evidence>
<feature type="region of interest" description="Disordered" evidence="1">
    <location>
        <begin position="19"/>
        <end position="73"/>
    </location>
</feature>
<accession>A0A168BKG5</accession>
<gene>
    <name evidence="2" type="ORF">ISF_02201</name>
</gene>
<proteinExistence type="predicted"/>
<dbReference type="RefSeq" id="XP_018706514.1">
    <property type="nucleotide sequence ID" value="XM_018845808.1"/>
</dbReference>
<dbReference type="AlphaFoldDB" id="A0A168BKG5"/>
<protein>
    <submittedName>
        <fullName evidence="2">Uncharacterized protein</fullName>
    </submittedName>
</protein>
<keyword evidence="3" id="KW-1185">Reference proteome</keyword>
<dbReference type="OrthoDB" id="5413110at2759"/>
<evidence type="ECO:0000313" key="2">
    <source>
        <dbReference type="EMBL" id="OAA70227.1"/>
    </source>
</evidence>
<dbReference type="EMBL" id="AZHB01000004">
    <property type="protein sequence ID" value="OAA70227.1"/>
    <property type="molecule type" value="Genomic_DNA"/>
</dbReference>
<name>A0A168BKG5_CORFA</name>
<sequence>MTGDPIKITNKIKPWKSMRTLEEDPNPDISGLNALERSQPCGGSGSSVSKPMDRRTGQSSITAAKLESGTAQT</sequence>
<reference evidence="2 3" key="1">
    <citation type="journal article" date="2016" name="Genome Biol. Evol.">
        <title>Divergent and convergent evolution of fungal pathogenicity.</title>
        <authorList>
            <person name="Shang Y."/>
            <person name="Xiao G."/>
            <person name="Zheng P."/>
            <person name="Cen K."/>
            <person name="Zhan S."/>
            <person name="Wang C."/>
        </authorList>
    </citation>
    <scope>NUCLEOTIDE SEQUENCE [LARGE SCALE GENOMIC DNA]</scope>
    <source>
        <strain evidence="2 3">ARSEF 2679</strain>
    </source>
</reference>